<dbReference type="GO" id="GO:0005507">
    <property type="term" value="F:copper ion binding"/>
    <property type="evidence" value="ECO:0007669"/>
    <property type="project" value="InterPro"/>
</dbReference>
<feature type="domain" description="Plastocyanin-like" evidence="6">
    <location>
        <begin position="51"/>
        <end position="163"/>
    </location>
</feature>
<dbReference type="Pfam" id="PF07731">
    <property type="entry name" value="Cu-oxidase_2"/>
    <property type="match status" value="1"/>
</dbReference>
<keyword evidence="2" id="KW-0560">Oxidoreductase</keyword>
<dbReference type="InterPro" id="IPR034282">
    <property type="entry name" value="CuRO_2_CopA"/>
</dbReference>
<dbReference type="CDD" id="cd13896">
    <property type="entry name" value="CuRO_3_CopA"/>
    <property type="match status" value="1"/>
</dbReference>
<dbReference type="NCBIfam" id="TIGR01480">
    <property type="entry name" value="copper_res_A"/>
    <property type="match status" value="1"/>
</dbReference>
<dbReference type="PANTHER" id="PTHR11709">
    <property type="entry name" value="MULTI-COPPER OXIDASE"/>
    <property type="match status" value="1"/>
</dbReference>
<evidence type="ECO:0000259" key="5">
    <source>
        <dbReference type="Pfam" id="PF07731"/>
    </source>
</evidence>
<dbReference type="GO" id="GO:0016491">
    <property type="term" value="F:oxidoreductase activity"/>
    <property type="evidence" value="ECO:0007669"/>
    <property type="project" value="UniProtKB-KW"/>
</dbReference>
<dbReference type="InterPro" id="IPR008972">
    <property type="entry name" value="Cupredoxin"/>
</dbReference>
<keyword evidence="1" id="KW-0479">Metal-binding</keyword>
<protein>
    <submittedName>
        <fullName evidence="7">Multicopper oxidase</fullName>
    </submittedName>
</protein>
<evidence type="ECO:0000256" key="1">
    <source>
        <dbReference type="ARBA" id="ARBA00022723"/>
    </source>
</evidence>
<accession>A0A1W1D9K1</accession>
<dbReference type="InterPro" id="IPR011707">
    <property type="entry name" value="Cu-oxidase-like_N"/>
</dbReference>
<sequence>MNNKLLSRRQFVTGVAMGATALAINPGILFAGVSGRSGVNTLRGQVFNLNIGEQNVNFTGTQRRATTVNNSLPAPLLRFKEGDDIVLHVTNHLKESTSIHWHGLILPSEMDGVPDISNDFHGIAPGETFTYRFKASQSGTYWYHSHSGFQEQTGLYGPIVIDPIEKDPVSYDKDYVVMLSDWTDENPMDVYAKLKKLSHYYNFNERTHEDLMNDIDQKGLENTWNDRKMWNQMRMSQRDLSDVTGYTYTYLANGVTPDKGWVGLFSKGEKVRLRFINGSAMTFFDVRIPGLKMTVVSADGQNIDPVSVDEFRLGVAETYDVIVEPKDDRAYTIFAQDIARSGYARGTLTPDISMTGEVPALDAVPNLSHSDMGMDMSNMAGMDHGSMDMSKPSKGMDHSGMDMSKPMPGMDHSKMDMGSKKMSTMDSMVTHADTEFGPHVDMRSEAPQYRLDDPGVGLRNNGRKVLTYADLYNLNMTHGYPDPDREIELHLTGNMSRYMWSINGVKFSDAEPLQFKFGEVVRITFVNDTMMNHPMHLHGMWSDLETGDNMYIPRKHTVIVQPGAKISYRVKVDAKGSWAYHCHLLYHMLGMFRRVDVV</sequence>
<dbReference type="InterPro" id="IPR011706">
    <property type="entry name" value="Cu-oxidase_C"/>
</dbReference>
<dbReference type="InterPro" id="IPR034279">
    <property type="entry name" value="CuRO_3_CopA"/>
</dbReference>
<dbReference type="InterPro" id="IPR001117">
    <property type="entry name" value="Cu-oxidase_2nd"/>
</dbReference>
<evidence type="ECO:0000256" key="2">
    <source>
        <dbReference type="ARBA" id="ARBA00023002"/>
    </source>
</evidence>
<dbReference type="CDD" id="cd13874">
    <property type="entry name" value="CuRO_2_CopA"/>
    <property type="match status" value="1"/>
</dbReference>
<feature type="domain" description="Plastocyanin-like" evidence="4">
    <location>
        <begin position="174"/>
        <end position="339"/>
    </location>
</feature>
<evidence type="ECO:0000256" key="3">
    <source>
        <dbReference type="ARBA" id="ARBA00023008"/>
    </source>
</evidence>
<proteinExistence type="predicted"/>
<dbReference type="Pfam" id="PF07732">
    <property type="entry name" value="Cu-oxidase_3"/>
    <property type="match status" value="1"/>
</dbReference>
<dbReference type="EMBL" id="FPHR01000021">
    <property type="protein sequence ID" value="SFV77295.1"/>
    <property type="molecule type" value="Genomic_DNA"/>
</dbReference>
<dbReference type="InterPro" id="IPR033138">
    <property type="entry name" value="Cu_oxidase_CS"/>
</dbReference>
<evidence type="ECO:0000313" key="7">
    <source>
        <dbReference type="EMBL" id="SFV77295.1"/>
    </source>
</evidence>
<dbReference type="AlphaFoldDB" id="A0A1W1D9K1"/>
<dbReference type="Pfam" id="PF00394">
    <property type="entry name" value="Cu-oxidase"/>
    <property type="match status" value="1"/>
</dbReference>
<feature type="domain" description="Plastocyanin-like" evidence="5">
    <location>
        <begin position="481"/>
        <end position="595"/>
    </location>
</feature>
<keyword evidence="3" id="KW-0186">Copper</keyword>
<evidence type="ECO:0000259" key="6">
    <source>
        <dbReference type="Pfam" id="PF07732"/>
    </source>
</evidence>
<reference evidence="7" key="1">
    <citation type="submission" date="2016-10" db="EMBL/GenBank/DDBJ databases">
        <authorList>
            <person name="de Groot N.N."/>
        </authorList>
    </citation>
    <scope>NUCLEOTIDE SEQUENCE</scope>
</reference>
<dbReference type="PANTHER" id="PTHR11709:SF394">
    <property type="entry name" value="FI03373P-RELATED"/>
    <property type="match status" value="1"/>
</dbReference>
<dbReference type="InterPro" id="IPR006376">
    <property type="entry name" value="Cu-R_CopA"/>
</dbReference>
<evidence type="ECO:0000259" key="4">
    <source>
        <dbReference type="Pfam" id="PF00394"/>
    </source>
</evidence>
<name>A0A1W1D9K1_9ZZZZ</name>
<dbReference type="Gene3D" id="2.60.40.420">
    <property type="entry name" value="Cupredoxins - blue copper proteins"/>
    <property type="match status" value="3"/>
</dbReference>
<dbReference type="SUPFAM" id="SSF49503">
    <property type="entry name" value="Cupredoxins"/>
    <property type="match status" value="3"/>
</dbReference>
<dbReference type="PROSITE" id="PS00079">
    <property type="entry name" value="MULTICOPPER_OXIDASE1"/>
    <property type="match status" value="1"/>
</dbReference>
<dbReference type="InterPro" id="IPR006311">
    <property type="entry name" value="TAT_signal"/>
</dbReference>
<dbReference type="InterPro" id="IPR045087">
    <property type="entry name" value="Cu-oxidase_fam"/>
</dbReference>
<dbReference type="GO" id="GO:0042597">
    <property type="term" value="C:periplasmic space"/>
    <property type="evidence" value="ECO:0007669"/>
    <property type="project" value="InterPro"/>
</dbReference>
<gene>
    <name evidence="7" type="ORF">MNB_SUP05-4-606</name>
</gene>
<dbReference type="PROSITE" id="PS51318">
    <property type="entry name" value="TAT"/>
    <property type="match status" value="1"/>
</dbReference>
<organism evidence="7">
    <name type="scientific">hydrothermal vent metagenome</name>
    <dbReference type="NCBI Taxonomy" id="652676"/>
    <lineage>
        <taxon>unclassified sequences</taxon>
        <taxon>metagenomes</taxon>
        <taxon>ecological metagenomes</taxon>
    </lineage>
</organism>